<reference evidence="2" key="2">
    <citation type="submission" date="2019-02" db="EMBL/GenBank/DDBJ databases">
        <title>Opniocepnalus argus Var Kimnra genome.</title>
        <authorList>
            <person name="Zhou C."/>
            <person name="Xiao S."/>
        </authorList>
    </citation>
    <scope>NUCLEOTIDE SEQUENCE [LARGE SCALE GENOMIC DNA]</scope>
</reference>
<sequence>MSLLYFSCSHLTSHHRELSENSSTVANTLLFAVWTLTFHLPELQSQFQLSNICTRPLRFQTDCLHAAYNFGLCA</sequence>
<protein>
    <submittedName>
        <fullName evidence="1">Uncharacterized protein</fullName>
    </submittedName>
</protein>
<evidence type="ECO:0000313" key="1">
    <source>
        <dbReference type="EMBL" id="KAF3700784.1"/>
    </source>
</evidence>
<dbReference type="EMBL" id="CM015727">
    <property type="protein sequence ID" value="KAF3700784.1"/>
    <property type="molecule type" value="Genomic_DNA"/>
</dbReference>
<reference evidence="1 2" key="1">
    <citation type="submission" date="2019-02" db="EMBL/GenBank/DDBJ databases">
        <title>Opniocepnalus argus genome.</title>
        <authorList>
            <person name="Zhou C."/>
            <person name="Xiao S."/>
        </authorList>
    </citation>
    <scope>NUCLEOTIDE SEQUENCE [LARGE SCALE GENOMIC DNA]</scope>
    <source>
        <strain evidence="1">OARG1902GOOAL</strain>
        <tissue evidence="1">Muscle</tissue>
    </source>
</reference>
<dbReference type="AlphaFoldDB" id="A0A6G1QED5"/>
<gene>
    <name evidence="1" type="ORF">EXN66_Car016472</name>
</gene>
<proteinExistence type="predicted"/>
<accession>A0A6G1QED5</accession>
<name>A0A6G1QED5_CHAAH</name>
<evidence type="ECO:0000313" key="2">
    <source>
        <dbReference type="Proteomes" id="UP000503349"/>
    </source>
</evidence>
<keyword evidence="2" id="KW-1185">Reference proteome</keyword>
<dbReference type="Proteomes" id="UP000503349">
    <property type="component" value="Chromosome 16"/>
</dbReference>
<organism evidence="1 2">
    <name type="scientific">Channa argus</name>
    <name type="common">Northern snakehead</name>
    <name type="synonym">Ophicephalus argus</name>
    <dbReference type="NCBI Taxonomy" id="215402"/>
    <lineage>
        <taxon>Eukaryota</taxon>
        <taxon>Metazoa</taxon>
        <taxon>Chordata</taxon>
        <taxon>Craniata</taxon>
        <taxon>Vertebrata</taxon>
        <taxon>Euteleostomi</taxon>
        <taxon>Actinopterygii</taxon>
        <taxon>Neopterygii</taxon>
        <taxon>Teleostei</taxon>
        <taxon>Neoteleostei</taxon>
        <taxon>Acanthomorphata</taxon>
        <taxon>Anabantaria</taxon>
        <taxon>Anabantiformes</taxon>
        <taxon>Channoidei</taxon>
        <taxon>Channidae</taxon>
        <taxon>Channa</taxon>
    </lineage>
</organism>